<accession>A0AAP3YGH1</accession>
<dbReference type="Proteomes" id="UP001222377">
    <property type="component" value="Unassembled WGS sequence"/>
</dbReference>
<sequence>MNKRIKKKIRNRVESWIIYKNPNGSYNSLGVNKFGEVPSHARPLHPEYETLGEVLNSFPKGFCFPLVELTKEEENMLFFDHYPIECGGWHTGDRDTWGIWGQRYLLKKVSDGCCEYVSK</sequence>
<dbReference type="EMBL" id="JARKHX010000004">
    <property type="protein sequence ID" value="MDF4194913.1"/>
    <property type="molecule type" value="Genomic_DNA"/>
</dbReference>
<dbReference type="AlphaFoldDB" id="A0AAP3YGH1"/>
<evidence type="ECO:0000313" key="2">
    <source>
        <dbReference type="Proteomes" id="UP001222377"/>
    </source>
</evidence>
<protein>
    <submittedName>
        <fullName evidence="1">Uncharacterized protein</fullName>
    </submittedName>
</protein>
<gene>
    <name evidence="1" type="ORF">PV946_14250</name>
</gene>
<evidence type="ECO:0000313" key="1">
    <source>
        <dbReference type="EMBL" id="MDF4194913.1"/>
    </source>
</evidence>
<name>A0AAP3YGH1_BACAM</name>
<reference evidence="1" key="1">
    <citation type="submission" date="2023-02" db="EMBL/GenBank/DDBJ databases">
        <title>Draft Whole-Genome Sequences of Bacillus Strains of Potential Probiotic for Poultry.</title>
        <authorList>
            <person name="Ma L.M."/>
            <person name="Lopez-Guerra N."/>
            <person name="Zhang G."/>
        </authorList>
    </citation>
    <scope>NUCLEOTIDE SEQUENCE</scope>
    <source>
        <strain evidence="1">OSU1013-24</strain>
    </source>
</reference>
<dbReference type="RefSeq" id="WP_021493459.1">
    <property type="nucleotide sequence ID" value="NZ_JARKHX010000004.1"/>
</dbReference>
<organism evidence="1 2">
    <name type="scientific">Bacillus amyloliquefaciens</name>
    <name type="common">Bacillus velezensis</name>
    <dbReference type="NCBI Taxonomy" id="1390"/>
    <lineage>
        <taxon>Bacteria</taxon>
        <taxon>Bacillati</taxon>
        <taxon>Bacillota</taxon>
        <taxon>Bacilli</taxon>
        <taxon>Bacillales</taxon>
        <taxon>Bacillaceae</taxon>
        <taxon>Bacillus</taxon>
        <taxon>Bacillus amyloliquefaciens group</taxon>
    </lineage>
</organism>
<proteinExistence type="predicted"/>
<comment type="caution">
    <text evidence="1">The sequence shown here is derived from an EMBL/GenBank/DDBJ whole genome shotgun (WGS) entry which is preliminary data.</text>
</comment>